<protein>
    <submittedName>
        <fullName evidence="1">Uncharacterized protein</fullName>
    </submittedName>
</protein>
<evidence type="ECO:0000313" key="1">
    <source>
        <dbReference type="EMBL" id="SVE10909.1"/>
    </source>
</evidence>
<gene>
    <name evidence="1" type="ORF">METZ01_LOCUS463763</name>
</gene>
<proteinExistence type="predicted"/>
<dbReference type="AlphaFoldDB" id="A0A383ATP0"/>
<accession>A0A383ATP0</accession>
<sequence length="23" mass="2668">MQINDLFKRDQSLTPYSLSIKIG</sequence>
<name>A0A383ATP0_9ZZZZ</name>
<organism evidence="1">
    <name type="scientific">marine metagenome</name>
    <dbReference type="NCBI Taxonomy" id="408172"/>
    <lineage>
        <taxon>unclassified sequences</taxon>
        <taxon>metagenomes</taxon>
        <taxon>ecological metagenomes</taxon>
    </lineage>
</organism>
<reference evidence="1" key="1">
    <citation type="submission" date="2018-05" db="EMBL/GenBank/DDBJ databases">
        <authorList>
            <person name="Lanie J.A."/>
            <person name="Ng W.-L."/>
            <person name="Kazmierczak K.M."/>
            <person name="Andrzejewski T.M."/>
            <person name="Davidsen T.M."/>
            <person name="Wayne K.J."/>
            <person name="Tettelin H."/>
            <person name="Glass J.I."/>
            <person name="Rusch D."/>
            <person name="Podicherti R."/>
            <person name="Tsui H.-C.T."/>
            <person name="Winkler M.E."/>
        </authorList>
    </citation>
    <scope>NUCLEOTIDE SEQUENCE</scope>
</reference>
<dbReference type="EMBL" id="UINC01194695">
    <property type="protein sequence ID" value="SVE10909.1"/>
    <property type="molecule type" value="Genomic_DNA"/>
</dbReference>